<gene>
    <name evidence="9" type="ORF">LQ567_03670</name>
</gene>
<protein>
    <submittedName>
        <fullName evidence="9">Right-handed parallel beta-helix repeat-containing protein</fullName>
    </submittedName>
</protein>
<keyword evidence="4" id="KW-0677">Repeat</keyword>
<dbReference type="RefSeq" id="WP_231002746.1">
    <property type="nucleotide sequence ID" value="NZ_JAJNEC010000003.1"/>
</dbReference>
<keyword evidence="6" id="KW-0326">Glycosidase</keyword>
<evidence type="ECO:0000256" key="2">
    <source>
        <dbReference type="ARBA" id="ARBA00001271"/>
    </source>
</evidence>
<dbReference type="Pfam" id="PF23764">
    <property type="entry name" value="Beta-barrel_GLAA-B_II"/>
    <property type="match status" value="1"/>
</dbReference>
<evidence type="ECO:0000313" key="10">
    <source>
        <dbReference type="Proteomes" id="UP001199816"/>
    </source>
</evidence>
<dbReference type="Gene3D" id="2.160.20.10">
    <property type="entry name" value="Single-stranded right-handed beta-helix, Pectin lyase-like"/>
    <property type="match status" value="2"/>
</dbReference>
<dbReference type="InterPro" id="IPR057275">
    <property type="entry name" value="Beta-barrel_GLAA-B_I"/>
</dbReference>
<accession>A0ABS8PL68</accession>
<dbReference type="SUPFAM" id="SSF51126">
    <property type="entry name" value="Pectin lyase-like"/>
    <property type="match status" value="1"/>
</dbReference>
<keyword evidence="10" id="KW-1185">Reference proteome</keyword>
<feature type="domain" description="GLAA-B beta-barrel" evidence="8">
    <location>
        <begin position="357"/>
        <end position="421"/>
    </location>
</feature>
<evidence type="ECO:0000259" key="7">
    <source>
        <dbReference type="Pfam" id="PF23763"/>
    </source>
</evidence>
<proteinExistence type="predicted"/>
<sequence>MVLQKDNGKQINGPYCWLLLLCVCCVAVLRAQVPVTIHAADYGVKANSYQNAAPALQRAIGACRKYPAAILKLPAGRIDVWPEGAPKRELYISNSTEADTLSKVKSMAFLLEDSRNITIDGNNSLVMLHGKMVSFGVLRSSNIRIERIRFDYERPTMSELTVTAVQERMVELRLHPDSRFAVDDGKLVLFGEGWKVEHDHTILFDPVNDRLHYSSLKPLQQAVARQTGPLTVVFEGKFKMPPYKVGDVLTIRDPYRDNCGGLIAQSKNVVLDDVRMHYMHGLGIVSQFTENITLHKVAVAPRPESGRIIAAFADCFHFSGCRGKILIDSCHTSGAHDDPVNIHGTHLQITGIGKQEKLTVRFMHPQTYGFPAFFAGDSITFIHPQTLLPVAGAVLQSAVMINKREMELRLNRPLPRGVDKGLCIENRTWTPEVVIRNSRFERANTRGLLITTPRRVLVEQNVFYHTGMFPILIADDASSWFESGAVQDVTIRNNRFDACGYNSGSGAIAITPENHLRVPGSYVHRNIRIEGNTFNTLDGKLLLARSVDGLSFTGNKITADPASDPEGLKKPVSLTDCTHVRMLNNQAAGTAPSTIELSGMTEKDIQTNWKLRSNQ</sequence>
<organism evidence="9 10">
    <name type="scientific">Niabella pedocola</name>
    <dbReference type="NCBI Taxonomy" id="1752077"/>
    <lineage>
        <taxon>Bacteria</taxon>
        <taxon>Pseudomonadati</taxon>
        <taxon>Bacteroidota</taxon>
        <taxon>Chitinophagia</taxon>
        <taxon>Chitinophagales</taxon>
        <taxon>Chitinophagaceae</taxon>
        <taxon>Niabella</taxon>
    </lineage>
</organism>
<evidence type="ECO:0000256" key="5">
    <source>
        <dbReference type="ARBA" id="ARBA00022801"/>
    </source>
</evidence>
<name>A0ABS8PL68_9BACT</name>
<evidence type="ECO:0000256" key="1">
    <source>
        <dbReference type="ARBA" id="ARBA00001255"/>
    </source>
</evidence>
<dbReference type="InterPro" id="IPR056441">
    <property type="entry name" value="Beta-barrel_GLAA-B_II"/>
</dbReference>
<comment type="caution">
    <text evidence="9">The sequence shown here is derived from an EMBL/GenBank/DDBJ whole genome shotgun (WGS) entry which is preliminary data.</text>
</comment>
<dbReference type="InterPro" id="IPR012334">
    <property type="entry name" value="Pectin_lyas_fold"/>
</dbReference>
<evidence type="ECO:0000256" key="3">
    <source>
        <dbReference type="ARBA" id="ARBA00022729"/>
    </source>
</evidence>
<dbReference type="Pfam" id="PF23763">
    <property type="entry name" value="Beta-barrel_GLAA-B_I"/>
    <property type="match status" value="1"/>
</dbReference>
<evidence type="ECO:0000259" key="8">
    <source>
        <dbReference type="Pfam" id="PF23764"/>
    </source>
</evidence>
<comment type="catalytic activity">
    <reaction evidence="1">
        <text>Hydrolysis of terminal, non-reducing alpha-D-galactose residues in alpha-D-galactosides, including galactose oligosaccharides, galactomannans and galactolipids.</text>
        <dbReference type="EC" id="3.2.1.22"/>
    </reaction>
</comment>
<evidence type="ECO:0000256" key="4">
    <source>
        <dbReference type="ARBA" id="ARBA00022737"/>
    </source>
</evidence>
<keyword evidence="3" id="KW-0732">Signal</keyword>
<dbReference type="EMBL" id="JAJNEC010000003">
    <property type="protein sequence ID" value="MCD2421845.1"/>
    <property type="molecule type" value="Genomic_DNA"/>
</dbReference>
<comment type="catalytic activity">
    <reaction evidence="2">
        <text>Hydrolysis of terminal, non-reducing branched (1-&gt;3)-alpha-D-galactosidic residues, producing free D-galactose.</text>
        <dbReference type="EC" id="3.2.1.n1"/>
    </reaction>
</comment>
<evidence type="ECO:0000256" key="6">
    <source>
        <dbReference type="ARBA" id="ARBA00023295"/>
    </source>
</evidence>
<evidence type="ECO:0000313" key="9">
    <source>
        <dbReference type="EMBL" id="MCD2421845.1"/>
    </source>
</evidence>
<reference evidence="9 10" key="1">
    <citation type="submission" date="2021-11" db="EMBL/GenBank/DDBJ databases">
        <title>Genomic of Niabella pedocola.</title>
        <authorList>
            <person name="Wu T."/>
        </authorList>
    </citation>
    <scope>NUCLEOTIDE SEQUENCE [LARGE SCALE GENOMIC DNA]</scope>
    <source>
        <strain evidence="9 10">JCM 31011</strain>
    </source>
</reference>
<dbReference type="InterPro" id="IPR006626">
    <property type="entry name" value="PbH1"/>
</dbReference>
<dbReference type="SMART" id="SM00710">
    <property type="entry name" value="PbH1"/>
    <property type="match status" value="6"/>
</dbReference>
<keyword evidence="5" id="KW-0378">Hydrolase</keyword>
<dbReference type="Proteomes" id="UP001199816">
    <property type="component" value="Unassembled WGS sequence"/>
</dbReference>
<dbReference type="InterPro" id="IPR011050">
    <property type="entry name" value="Pectin_lyase_fold/virulence"/>
</dbReference>
<feature type="domain" description="GLAA-B beta-barrel" evidence="7">
    <location>
        <begin position="158"/>
        <end position="249"/>
    </location>
</feature>